<comment type="caution">
    <text evidence="7">The sequence shown here is derived from an EMBL/GenBank/DDBJ whole genome shotgun (WGS) entry which is preliminary data.</text>
</comment>
<keyword evidence="4 5" id="KW-0472">Membrane</keyword>
<keyword evidence="8" id="KW-1185">Reference proteome</keyword>
<feature type="transmembrane region" description="Helical" evidence="5">
    <location>
        <begin position="332"/>
        <end position="350"/>
    </location>
</feature>
<evidence type="ECO:0000256" key="3">
    <source>
        <dbReference type="ARBA" id="ARBA00022989"/>
    </source>
</evidence>
<dbReference type="Proteomes" id="UP000751190">
    <property type="component" value="Unassembled WGS sequence"/>
</dbReference>
<feature type="transmembrane region" description="Helical" evidence="5">
    <location>
        <begin position="258"/>
        <end position="278"/>
    </location>
</feature>
<dbReference type="GO" id="GO:0006820">
    <property type="term" value="P:monoatomic anion transport"/>
    <property type="evidence" value="ECO:0007669"/>
    <property type="project" value="InterPro"/>
</dbReference>
<keyword evidence="3 5" id="KW-1133">Transmembrane helix</keyword>
<dbReference type="GO" id="GO:0050801">
    <property type="term" value="P:monoatomic ion homeostasis"/>
    <property type="evidence" value="ECO:0007669"/>
    <property type="project" value="TreeGrafter"/>
</dbReference>
<dbReference type="PANTHER" id="PTHR11453">
    <property type="entry name" value="ANION EXCHANGE PROTEIN"/>
    <property type="match status" value="1"/>
</dbReference>
<feature type="domain" description="Bicarbonate transporter-like transmembrane" evidence="6">
    <location>
        <begin position="140"/>
        <end position="313"/>
    </location>
</feature>
<reference evidence="7" key="1">
    <citation type="submission" date="2021-05" db="EMBL/GenBank/DDBJ databases">
        <title>The genome of the haptophyte Pavlova lutheri (Diacronema luteri, Pavlovales) - a model for lipid biosynthesis in eukaryotic algae.</title>
        <authorList>
            <person name="Hulatt C.J."/>
            <person name="Posewitz M.C."/>
        </authorList>
    </citation>
    <scope>NUCLEOTIDE SEQUENCE</scope>
    <source>
        <strain evidence="7">NIVA-4/92</strain>
    </source>
</reference>
<evidence type="ECO:0000313" key="7">
    <source>
        <dbReference type="EMBL" id="KAG8465274.1"/>
    </source>
</evidence>
<organism evidence="7 8">
    <name type="scientific">Diacronema lutheri</name>
    <name type="common">Unicellular marine alga</name>
    <name type="synonym">Monochrysis lutheri</name>
    <dbReference type="NCBI Taxonomy" id="2081491"/>
    <lineage>
        <taxon>Eukaryota</taxon>
        <taxon>Haptista</taxon>
        <taxon>Haptophyta</taxon>
        <taxon>Pavlovophyceae</taxon>
        <taxon>Pavlovales</taxon>
        <taxon>Pavlovaceae</taxon>
        <taxon>Diacronema</taxon>
    </lineage>
</organism>
<protein>
    <recommendedName>
        <fullName evidence="6">Bicarbonate transporter-like transmembrane domain-containing protein</fullName>
    </recommendedName>
</protein>
<feature type="transmembrane region" description="Helical" evidence="5">
    <location>
        <begin position="370"/>
        <end position="392"/>
    </location>
</feature>
<keyword evidence="2 5" id="KW-0812">Transmembrane</keyword>
<dbReference type="OrthoDB" id="1735926at2759"/>
<feature type="transmembrane region" description="Helical" evidence="5">
    <location>
        <begin position="169"/>
        <end position="190"/>
    </location>
</feature>
<dbReference type="Pfam" id="PF00955">
    <property type="entry name" value="HCO3_cotransp"/>
    <property type="match status" value="2"/>
</dbReference>
<dbReference type="InterPro" id="IPR011531">
    <property type="entry name" value="HCO3_transpt-like_TM_dom"/>
</dbReference>
<feature type="transmembrane region" description="Helical" evidence="5">
    <location>
        <begin position="434"/>
        <end position="455"/>
    </location>
</feature>
<dbReference type="GO" id="GO:0005452">
    <property type="term" value="F:solute:inorganic anion antiporter activity"/>
    <property type="evidence" value="ECO:0007669"/>
    <property type="project" value="InterPro"/>
</dbReference>
<proteinExistence type="predicted"/>
<name>A0A8J5XRI7_DIALT</name>
<dbReference type="Gene3D" id="1.10.287.570">
    <property type="entry name" value="Helical hairpin bin"/>
    <property type="match status" value="1"/>
</dbReference>
<feature type="transmembrane region" description="Helical" evidence="5">
    <location>
        <begin position="202"/>
        <end position="221"/>
    </location>
</feature>
<evidence type="ECO:0000313" key="8">
    <source>
        <dbReference type="Proteomes" id="UP000751190"/>
    </source>
</evidence>
<feature type="domain" description="Bicarbonate transporter-like transmembrane" evidence="6">
    <location>
        <begin position="332"/>
        <end position="669"/>
    </location>
</feature>
<gene>
    <name evidence="7" type="ORF">KFE25_002581</name>
</gene>
<dbReference type="GO" id="GO:0005886">
    <property type="term" value="C:plasma membrane"/>
    <property type="evidence" value="ECO:0007669"/>
    <property type="project" value="TreeGrafter"/>
</dbReference>
<dbReference type="PANTHER" id="PTHR11453:SF127">
    <property type="entry name" value="SOLUTE CARRIER FAMILY 4 MEMBER 11"/>
    <property type="match status" value="1"/>
</dbReference>
<feature type="transmembrane region" description="Helical" evidence="5">
    <location>
        <begin position="290"/>
        <end position="312"/>
    </location>
</feature>
<dbReference type="AlphaFoldDB" id="A0A8J5XRI7"/>
<dbReference type="OMA" id="TVIKEMM"/>
<evidence type="ECO:0000256" key="4">
    <source>
        <dbReference type="ARBA" id="ARBA00023136"/>
    </source>
</evidence>
<evidence type="ECO:0000256" key="1">
    <source>
        <dbReference type="ARBA" id="ARBA00004141"/>
    </source>
</evidence>
<evidence type="ECO:0000256" key="2">
    <source>
        <dbReference type="ARBA" id="ARBA00022692"/>
    </source>
</evidence>
<comment type="subcellular location">
    <subcellularLocation>
        <location evidence="1">Membrane</location>
        <topology evidence="1">Multi-pass membrane protein</topology>
    </subcellularLocation>
</comment>
<accession>A0A8J5XRI7</accession>
<sequence length="669" mass="73275">MPAERIAPAAGADMPGDVDPAAATLAELQRNAPNGVHARIGAPVRNNQLFSSQVLGPISTRETIQRTAPTQMSRREFSIRGMPLDHATPATPHGDDFADAEKGAQPVAEDVADVPAVGTEDLGGAVPSDGLPAPLQYHKRFYTGLIVDIRRKARYYRTDWTDAFLSENLSIVISTILFIFFACLAPALAFGAIYDSATGGQIGIMETLLATGISGIINAVLSGQAMTIQGPTGPELAYIQMLVALCTTLKIEFMPAKFWAGLWTSLMTIAYTLLQWCCLINKVTRFTEEIFSAMISLIEIVAAGTNIVRVFIRPDPAICAANQTSGCMSMQGKLYTLLIVILTYSFAVKFRQLRSSDWLNSGLRKQLANYGVSIVIIALTIVSSLITPVLGITDIVYLNVPDVIQPTMVDPVTKARRGWLVKPFGYSNDPSKQFPTWAIFLMILPAIGGCLLGYLDQNLTEVLVNRKDRMFKKLPAYHLSNMVVGCLLYPICALLGLPACHPATVRSLAHVMALTSTEVVPLPDGKGATVRIVGVAEQRVTHLVIHILILVALAAGPVLKYVPQPIIIGIFLYLGISSIQGNQMFDRAFVLLTFERDRWPGYYYVQDVERREMTRFTIMQVVITCVLVAISRVSQIAIAFPFLMATMIPFRLYVVPRYFTADAVRILDK</sequence>
<evidence type="ECO:0000256" key="5">
    <source>
        <dbReference type="SAM" id="Phobius"/>
    </source>
</evidence>
<feature type="transmembrane region" description="Helical" evidence="5">
    <location>
        <begin position="476"/>
        <end position="497"/>
    </location>
</feature>
<feature type="transmembrane region" description="Helical" evidence="5">
    <location>
        <begin position="540"/>
        <end position="559"/>
    </location>
</feature>
<feature type="transmembrane region" description="Helical" evidence="5">
    <location>
        <begin position="618"/>
        <end position="643"/>
    </location>
</feature>
<dbReference type="InterPro" id="IPR003020">
    <property type="entry name" value="HCO3_transpt_euk"/>
</dbReference>
<dbReference type="EMBL" id="JAGTXO010000010">
    <property type="protein sequence ID" value="KAG8465274.1"/>
    <property type="molecule type" value="Genomic_DNA"/>
</dbReference>
<evidence type="ECO:0000259" key="6">
    <source>
        <dbReference type="Pfam" id="PF00955"/>
    </source>
</evidence>